<protein>
    <submittedName>
        <fullName evidence="2">Baseplate wedge component</fullName>
    </submittedName>
</protein>
<dbReference type="EMBL" id="KX349271">
    <property type="protein sequence ID" value="AOO07155.1"/>
    <property type="molecule type" value="Genomic_DNA"/>
</dbReference>
<gene>
    <name evidence="2" type="ORF">Sn250709_006</name>
</gene>
<accession>A0A1D7S0E3</accession>
<feature type="compositionally biased region" description="Low complexity" evidence="1">
    <location>
        <begin position="261"/>
        <end position="282"/>
    </location>
</feature>
<dbReference type="Proteomes" id="UP000220799">
    <property type="component" value="Segment"/>
</dbReference>
<proteinExistence type="predicted"/>
<organism evidence="2 3">
    <name type="scientific">Synechococcus phage S-RIM2</name>
    <dbReference type="NCBI Taxonomy" id="687800"/>
    <lineage>
        <taxon>Viruses</taxon>
        <taxon>Duplodnaviria</taxon>
        <taxon>Heunggongvirae</taxon>
        <taxon>Uroviricota</taxon>
        <taxon>Caudoviricetes</taxon>
        <taxon>Pantevenvirales</taxon>
        <taxon>Kyanoviridae</taxon>
        <taxon>Nerrivikvirus</taxon>
        <taxon>Nerrivikvirus srim2</taxon>
    </lineage>
</organism>
<evidence type="ECO:0000256" key="1">
    <source>
        <dbReference type="SAM" id="MobiDB-lite"/>
    </source>
</evidence>
<evidence type="ECO:0000313" key="2">
    <source>
        <dbReference type="EMBL" id="AOO07155.1"/>
    </source>
</evidence>
<name>A0A1D7S0E3_9CAUD</name>
<dbReference type="InterPro" id="IPR022607">
    <property type="entry name" value="Phage_T4_Gp53_baseplate_wedge"/>
</dbReference>
<dbReference type="Pfam" id="PF11246">
    <property type="entry name" value="Phage_gp53"/>
    <property type="match status" value="1"/>
</dbReference>
<reference evidence="2 3" key="1">
    <citation type="journal article" date="2016" name="Environ. Microbiol.">
        <title>Genomic diversification of marine cyanophages into stable ecotypes.</title>
        <authorList>
            <person name="Marston M.F."/>
            <person name="Martiny J.B."/>
        </authorList>
    </citation>
    <scope>NUCLEOTIDE SEQUENCE [LARGE SCALE GENOMIC DNA]</scope>
    <source>
        <strain evidence="2">Sn_25_0709</strain>
    </source>
</reference>
<sequence length="288" mass="31786">MAAYFSYFPNVYIGEGVTSDEAFKYRLTKNIFRRMKARDDLEKYSTTFEAYSVKTDETPSGLAHRIYKDAHLDWIILLVNNITDVYEGWPKSEASLQTFVRDKYEDPDAVHHYETNEVLFEDIVYIKKNIDVNESFRAVMPDGSVKTADESRFPVTNYEHEYYLNEKKRLIRLPNSYLIDLMSSEMREQLAYQPNVEIDKQGNKKTPLSASSRFINNDAAVIASGSNITALGAVTSFDNGPTSSGVAGTSSAVVATAAATTTTTVTNTSSSSSSSSSSSGSSSGSGGY</sequence>
<feature type="region of interest" description="Disordered" evidence="1">
    <location>
        <begin position="261"/>
        <end position="288"/>
    </location>
</feature>
<evidence type="ECO:0000313" key="3">
    <source>
        <dbReference type="Proteomes" id="UP000220799"/>
    </source>
</evidence>